<dbReference type="OMA" id="CLHNCKI"/>
<dbReference type="PANTHER" id="PTHR47583">
    <property type="entry name" value="ADENINE NUCLEOTIDE ALPHA HYDROLASES-LIKE SUPERFAMILY PROTEIN"/>
    <property type="match status" value="1"/>
</dbReference>
<dbReference type="CDD" id="cd23659">
    <property type="entry name" value="USP_At3g01520-like"/>
    <property type="match status" value="1"/>
</dbReference>
<protein>
    <recommendedName>
        <fullName evidence="1">UspA domain-containing protein</fullName>
    </recommendedName>
</protein>
<dbReference type="SUPFAM" id="SSF52402">
    <property type="entry name" value="Adenine nucleotide alpha hydrolases-like"/>
    <property type="match status" value="1"/>
</dbReference>
<dbReference type="EMBL" id="EF676831">
    <property type="protein sequence ID" value="ABR16712.1"/>
    <property type="molecule type" value="mRNA"/>
</dbReference>
<dbReference type="PANTHER" id="PTHR47583:SF1">
    <property type="entry name" value="ADENINE NUCLEOTIDE ALPHA HYDROLASES-LIKE SUPERFAMILY PROTEIN"/>
    <property type="match status" value="1"/>
</dbReference>
<name>A9NRA3_PICSI</name>
<dbReference type="Pfam" id="PF00582">
    <property type="entry name" value="Usp"/>
    <property type="match status" value="1"/>
</dbReference>
<dbReference type="AlphaFoldDB" id="A9NRA3"/>
<dbReference type="InterPro" id="IPR006016">
    <property type="entry name" value="UspA"/>
</dbReference>
<evidence type="ECO:0000259" key="1">
    <source>
        <dbReference type="Pfam" id="PF00582"/>
    </source>
</evidence>
<sequence>METIVENEEHKWKEVNLPAHLKQQPEPELERETGERRRGRDILVSVDHGPQSKHAFDWAIAHLCRMADTLHLVHVVTNSDDEVLFGATQALMERLAIEAYEVAMVKTEARIMEGDVGKAICREAVRIKPAALVMGTRGRGIIKSVLQGSKSEYCFHHCSCPVVIVPPKEAGDQSVI</sequence>
<accession>A9NRA3</accession>
<evidence type="ECO:0000313" key="3">
    <source>
        <dbReference type="EMBL" id="ABR16712.1"/>
    </source>
</evidence>
<proteinExistence type="evidence at transcript level"/>
<organism evidence="2">
    <name type="scientific">Picea sitchensis</name>
    <name type="common">Sitka spruce</name>
    <name type="synonym">Pinus sitchensis</name>
    <dbReference type="NCBI Taxonomy" id="3332"/>
    <lineage>
        <taxon>Eukaryota</taxon>
        <taxon>Viridiplantae</taxon>
        <taxon>Streptophyta</taxon>
        <taxon>Embryophyta</taxon>
        <taxon>Tracheophyta</taxon>
        <taxon>Spermatophyta</taxon>
        <taxon>Pinopsida</taxon>
        <taxon>Pinidae</taxon>
        <taxon>Conifers I</taxon>
        <taxon>Pinales</taxon>
        <taxon>Pinaceae</taxon>
        <taxon>Picea</taxon>
    </lineage>
</organism>
<reference evidence="2" key="2">
    <citation type="journal article" date="2008" name="BMC Genomics">
        <title>A conifer genomics resource of 200,000 spruce (Picea spp.) ESTs and 6,464 high-quality, sequence-finished full-length cDNAs for Sitka spruce (Picea sitchensis).</title>
        <authorList>
            <person name="Ralph S.G."/>
            <person name="Chun H.J."/>
            <person name="Kolosova N."/>
            <person name="Cooper D."/>
            <person name="Oddy C."/>
            <person name="Ritland C.E."/>
            <person name="Kirkpatrick R."/>
            <person name="Moore R."/>
            <person name="Barber S."/>
            <person name="Holt R.A."/>
            <person name="Jones S.J."/>
            <person name="Marra M.A."/>
            <person name="Douglas C.J."/>
            <person name="Ritland K."/>
            <person name="Bohlmann J."/>
        </authorList>
    </citation>
    <scope>NUCLEOTIDE SEQUENCE</scope>
    <source>
        <tissue evidence="2">Green portion of the leader tissue</tissue>
    </source>
</reference>
<dbReference type="Gene3D" id="3.40.50.12370">
    <property type="match status" value="1"/>
</dbReference>
<dbReference type="InterPro" id="IPR006015">
    <property type="entry name" value="Universal_stress_UspA"/>
</dbReference>
<evidence type="ECO:0000313" key="2">
    <source>
        <dbReference type="EMBL" id="ABK23164.1"/>
    </source>
</evidence>
<feature type="domain" description="UspA" evidence="1">
    <location>
        <begin position="40"/>
        <end position="166"/>
    </location>
</feature>
<reference evidence="3" key="1">
    <citation type="submission" date="2007-06" db="EMBL/GenBank/DDBJ databases">
        <title>Full length cDNA sequences from Sitka Spruce (Picea sitchensis).</title>
        <authorList>
            <person name="Ralph S.G."/>
            <person name="Chun H.E."/>
            <person name="Liao N."/>
            <person name="Ali J."/>
            <person name="Reid K."/>
            <person name="Kolosova N."/>
            <person name="Cooper N."/>
            <person name="Cullis C."/>
            <person name="Jancsik S."/>
            <person name="Moore R."/>
            <person name="Mayo M."/>
            <person name="Wagner S."/>
            <person name="Holt R.A."/>
            <person name="Jones S.J.M."/>
            <person name="Marra M.A."/>
            <person name="Ritland C.E."/>
            <person name="Ritland K."/>
            <person name="Bohlmann J."/>
        </authorList>
    </citation>
    <scope>NUCLEOTIDE SEQUENCE</scope>
    <source>
        <tissue evidence="3">Green portion of the leader tissue</tissue>
    </source>
</reference>
<dbReference type="PRINTS" id="PR01438">
    <property type="entry name" value="UNVRSLSTRESS"/>
</dbReference>
<dbReference type="EMBL" id="EF083831">
    <property type="protein sequence ID" value="ABK23164.1"/>
    <property type="molecule type" value="mRNA"/>
</dbReference>